<sequence>MNEQQQRDGRREEPNAIPSPNHGPQGIDKAPGEEPSQDNVNFVAETQKGKQQVDADPDREQDRAIDQQDV</sequence>
<dbReference type="RefSeq" id="WP_345254053.1">
    <property type="nucleotide sequence ID" value="NZ_BAABGY010000005.1"/>
</dbReference>
<gene>
    <name evidence="2" type="ORF">GCM10023184_11120</name>
</gene>
<comment type="caution">
    <text evidence="2">The sequence shown here is derived from an EMBL/GenBank/DDBJ whole genome shotgun (WGS) entry which is preliminary data.</text>
</comment>
<name>A0ABP8GGR0_9BACT</name>
<proteinExistence type="predicted"/>
<accession>A0ABP8GGR0</accession>
<feature type="region of interest" description="Disordered" evidence="1">
    <location>
        <begin position="1"/>
        <end position="70"/>
    </location>
</feature>
<organism evidence="2 3">
    <name type="scientific">Flaviaesturariibacter amylovorans</name>
    <dbReference type="NCBI Taxonomy" id="1084520"/>
    <lineage>
        <taxon>Bacteria</taxon>
        <taxon>Pseudomonadati</taxon>
        <taxon>Bacteroidota</taxon>
        <taxon>Chitinophagia</taxon>
        <taxon>Chitinophagales</taxon>
        <taxon>Chitinophagaceae</taxon>
        <taxon>Flaviaestuariibacter</taxon>
    </lineage>
</organism>
<protein>
    <submittedName>
        <fullName evidence="2">Uncharacterized protein</fullName>
    </submittedName>
</protein>
<feature type="compositionally biased region" description="Basic and acidic residues" evidence="1">
    <location>
        <begin position="47"/>
        <end position="70"/>
    </location>
</feature>
<evidence type="ECO:0000256" key="1">
    <source>
        <dbReference type="SAM" id="MobiDB-lite"/>
    </source>
</evidence>
<reference evidence="3" key="1">
    <citation type="journal article" date="2019" name="Int. J. Syst. Evol. Microbiol.">
        <title>The Global Catalogue of Microorganisms (GCM) 10K type strain sequencing project: providing services to taxonomists for standard genome sequencing and annotation.</title>
        <authorList>
            <consortium name="The Broad Institute Genomics Platform"/>
            <consortium name="The Broad Institute Genome Sequencing Center for Infectious Disease"/>
            <person name="Wu L."/>
            <person name="Ma J."/>
        </authorList>
    </citation>
    <scope>NUCLEOTIDE SEQUENCE [LARGE SCALE GENOMIC DNA]</scope>
    <source>
        <strain evidence="3">JCM 17919</strain>
    </source>
</reference>
<keyword evidence="3" id="KW-1185">Reference proteome</keyword>
<evidence type="ECO:0000313" key="3">
    <source>
        <dbReference type="Proteomes" id="UP001501725"/>
    </source>
</evidence>
<dbReference type="Proteomes" id="UP001501725">
    <property type="component" value="Unassembled WGS sequence"/>
</dbReference>
<evidence type="ECO:0000313" key="2">
    <source>
        <dbReference type="EMBL" id="GAA4324010.1"/>
    </source>
</evidence>
<feature type="compositionally biased region" description="Basic and acidic residues" evidence="1">
    <location>
        <begin position="1"/>
        <end position="14"/>
    </location>
</feature>
<dbReference type="EMBL" id="BAABGY010000005">
    <property type="protein sequence ID" value="GAA4324010.1"/>
    <property type="molecule type" value="Genomic_DNA"/>
</dbReference>